<dbReference type="PROSITE" id="PS51746">
    <property type="entry name" value="PPM_2"/>
    <property type="match status" value="1"/>
</dbReference>
<dbReference type="GO" id="GO:0046872">
    <property type="term" value="F:metal ion binding"/>
    <property type="evidence" value="ECO:0007669"/>
    <property type="project" value="UniProtKB-KW"/>
</dbReference>
<comment type="caution">
    <text evidence="6">The sequence shown here is derived from an EMBL/GenBank/DDBJ whole genome shotgun (WGS) entry which is preliminary data.</text>
</comment>
<keyword evidence="7" id="KW-1185">Reference proteome</keyword>
<dbReference type="SMART" id="SM00331">
    <property type="entry name" value="PP2C_SIG"/>
    <property type="match status" value="1"/>
</dbReference>
<dbReference type="PANTHER" id="PTHR47992">
    <property type="entry name" value="PROTEIN PHOSPHATASE"/>
    <property type="match status" value="1"/>
</dbReference>
<evidence type="ECO:0000256" key="1">
    <source>
        <dbReference type="ARBA" id="ARBA00022723"/>
    </source>
</evidence>
<keyword evidence="2 4" id="KW-0378">Hydrolase</keyword>
<keyword evidence="3 4" id="KW-0904">Protein phosphatase</keyword>
<gene>
    <name evidence="6" type="ORF">PMEA_00020815</name>
</gene>
<reference evidence="6 7" key="1">
    <citation type="submission" date="2022-05" db="EMBL/GenBank/DDBJ databases">
        <authorList>
            <consortium name="Genoscope - CEA"/>
            <person name="William W."/>
        </authorList>
    </citation>
    <scope>NUCLEOTIDE SEQUENCE [LARGE SCALE GENOMIC DNA]</scope>
</reference>
<dbReference type="SMART" id="SM00332">
    <property type="entry name" value="PP2Cc"/>
    <property type="match status" value="1"/>
</dbReference>
<evidence type="ECO:0000256" key="4">
    <source>
        <dbReference type="RuleBase" id="RU003465"/>
    </source>
</evidence>
<organism evidence="6 7">
    <name type="scientific">Pocillopora meandrina</name>
    <dbReference type="NCBI Taxonomy" id="46732"/>
    <lineage>
        <taxon>Eukaryota</taxon>
        <taxon>Metazoa</taxon>
        <taxon>Cnidaria</taxon>
        <taxon>Anthozoa</taxon>
        <taxon>Hexacorallia</taxon>
        <taxon>Scleractinia</taxon>
        <taxon>Astrocoeniina</taxon>
        <taxon>Pocilloporidae</taxon>
        <taxon>Pocillopora</taxon>
    </lineage>
</organism>
<dbReference type="AlphaFoldDB" id="A0AAU9XDS5"/>
<proteinExistence type="inferred from homology"/>
<dbReference type="InterPro" id="IPR001932">
    <property type="entry name" value="PPM-type_phosphatase-like_dom"/>
</dbReference>
<evidence type="ECO:0000256" key="3">
    <source>
        <dbReference type="ARBA" id="ARBA00022912"/>
    </source>
</evidence>
<dbReference type="GO" id="GO:0004722">
    <property type="term" value="F:protein serine/threonine phosphatase activity"/>
    <property type="evidence" value="ECO:0007669"/>
    <property type="project" value="InterPro"/>
</dbReference>
<dbReference type="InterPro" id="IPR000222">
    <property type="entry name" value="PP2C_BS"/>
</dbReference>
<protein>
    <recommendedName>
        <fullName evidence="5">PPM-type phosphatase domain-containing protein</fullName>
    </recommendedName>
</protein>
<evidence type="ECO:0000313" key="6">
    <source>
        <dbReference type="EMBL" id="CAH3143841.1"/>
    </source>
</evidence>
<dbReference type="InterPro" id="IPR015655">
    <property type="entry name" value="PP2C"/>
</dbReference>
<dbReference type="InterPro" id="IPR036457">
    <property type="entry name" value="PPM-type-like_dom_sf"/>
</dbReference>
<dbReference type="Gene3D" id="3.60.40.10">
    <property type="entry name" value="PPM-type phosphatase domain"/>
    <property type="match status" value="1"/>
</dbReference>
<evidence type="ECO:0000256" key="2">
    <source>
        <dbReference type="ARBA" id="ARBA00022801"/>
    </source>
</evidence>
<feature type="domain" description="PPM-type phosphatase" evidence="5">
    <location>
        <begin position="114"/>
        <end position="369"/>
    </location>
</feature>
<dbReference type="Pfam" id="PF00481">
    <property type="entry name" value="PP2C"/>
    <property type="match status" value="1"/>
</dbReference>
<dbReference type="CDD" id="cd00143">
    <property type="entry name" value="PP2Cc"/>
    <property type="match status" value="1"/>
</dbReference>
<name>A0AAU9XDS5_9CNID</name>
<dbReference type="Proteomes" id="UP001159428">
    <property type="component" value="Unassembled WGS sequence"/>
</dbReference>
<sequence length="395" mass="44382">MCKSNISSSRAKHCKFFLVQGPNKSMLCRRISGLARIGLHSLPRIIRRNYRIQYSTVLKKFSRSFSSETNSEISSVRLWSDGGGDHVVSNPFDDLGAWHDAEAKSFLHNVSVDTVGKSTAKGQREANEDCYKILELEPDLYYFAVFDGHGGSVAVEFVSEHLHDCIKNFYRSDKSIESVLVEAFIKCNNDLKEYCEWLIEKGHERNILHCGTTATVALLQNGTDLTVASVGDSSALMCRLGEAVSMTIAHHPSREDEQQRIKVFNGWIDWGLNSPKVNGKLAMTRSVGDFHLKPYGVIAIPEIQQFKLDLNTDSFIVLHTDGVSHVMSDEEITHLVQTCPDAEHAANILTHCAIQYGSEDNMTAIVIPLRLWTKKPKQKVSKEHSLLKNMRINYI</sequence>
<comment type="similarity">
    <text evidence="4">Belongs to the PP2C family.</text>
</comment>
<dbReference type="SUPFAM" id="SSF81606">
    <property type="entry name" value="PP2C-like"/>
    <property type="match status" value="1"/>
</dbReference>
<dbReference type="PROSITE" id="PS01032">
    <property type="entry name" value="PPM_1"/>
    <property type="match status" value="1"/>
</dbReference>
<accession>A0AAU9XDS5</accession>
<dbReference type="EMBL" id="CALNXJ010000038">
    <property type="protein sequence ID" value="CAH3143841.1"/>
    <property type="molecule type" value="Genomic_DNA"/>
</dbReference>
<evidence type="ECO:0000259" key="5">
    <source>
        <dbReference type="PROSITE" id="PS51746"/>
    </source>
</evidence>
<evidence type="ECO:0000313" key="7">
    <source>
        <dbReference type="Proteomes" id="UP001159428"/>
    </source>
</evidence>
<keyword evidence="1" id="KW-0479">Metal-binding</keyword>